<dbReference type="Pfam" id="PF05635">
    <property type="entry name" value="23S_rRNA_IVP"/>
    <property type="match status" value="1"/>
</dbReference>
<dbReference type="CDD" id="cd16377">
    <property type="entry name" value="23S_rRNA_IVP_like"/>
    <property type="match status" value="1"/>
</dbReference>
<sequence length="117" mass="13258">MASHKDLKVWQESMDLVMLIYEIVAVFPKDELFGLTSQIKRAAISIPSNIAEGAGRQSNAEYIRFLYIALGSVSELETQLEIAFRLGFINDVDMYNSKVHFIKSMLSNLIKNLKSRS</sequence>
<keyword evidence="1" id="KW-0689">Ribosomal protein</keyword>
<dbReference type="Gene3D" id="1.20.1440.60">
    <property type="entry name" value="23S rRNA-intervening sequence"/>
    <property type="match status" value="1"/>
</dbReference>
<proteinExistence type="predicted"/>
<dbReference type="AlphaFoldDB" id="D7VI92"/>
<dbReference type="InterPro" id="IPR012657">
    <property type="entry name" value="23S_rRNA-intervening_sequence"/>
</dbReference>
<dbReference type="Proteomes" id="UP000006258">
    <property type="component" value="Unassembled WGS sequence"/>
</dbReference>
<reference evidence="1" key="1">
    <citation type="submission" date="2010-07" db="EMBL/GenBank/DDBJ databases">
        <authorList>
            <person name="Muzny D."/>
            <person name="Qin X."/>
            <person name="Buhay C."/>
            <person name="Dugan-Rocha S."/>
            <person name="Ding Y."/>
            <person name="Chen G."/>
            <person name="Hawes A."/>
            <person name="Holder M."/>
            <person name="Jhangiani S."/>
            <person name="Johnson A."/>
            <person name="Khan Z."/>
            <person name="Li Z."/>
            <person name="Liu W."/>
            <person name="Liu X."/>
            <person name="Perez L."/>
            <person name="Shen H."/>
            <person name="Wang Q."/>
            <person name="Watt J."/>
            <person name="Xi L."/>
            <person name="Xin Y."/>
            <person name="Zhou J."/>
            <person name="Deng J."/>
            <person name="Jiang H."/>
            <person name="Liu Y."/>
            <person name="Qu J."/>
            <person name="Song X.-Z."/>
            <person name="Zhang L."/>
            <person name="Villasana D."/>
            <person name="Johnson A."/>
            <person name="Liu J."/>
            <person name="Liyanage D."/>
            <person name="Lorensuhewa L."/>
            <person name="Robinson T."/>
            <person name="Song A."/>
            <person name="Song B.-B."/>
            <person name="Dinh H."/>
            <person name="Thornton R."/>
            <person name="Coyle M."/>
            <person name="Francisco L."/>
            <person name="Jackson L."/>
            <person name="Javaid M."/>
            <person name="Korchina V."/>
            <person name="Kovar C."/>
            <person name="Mata R."/>
            <person name="Mathew T."/>
            <person name="Ngo R."/>
            <person name="Nguyen L."/>
            <person name="Nguyen N."/>
            <person name="Okwuonu G."/>
            <person name="Ongeri F."/>
            <person name="Pham C."/>
            <person name="Simmons D."/>
            <person name="Wilczek-Boney K."/>
            <person name="Hale W."/>
            <person name="Jakkamsetti A."/>
            <person name="Pham P."/>
            <person name="Ruth R."/>
            <person name="San Lucas F."/>
            <person name="Warren J."/>
            <person name="Zhang J."/>
            <person name="Zhao Z."/>
            <person name="Zhou C."/>
            <person name="Zhu D."/>
            <person name="Lee S."/>
            <person name="Bess C."/>
            <person name="Blankenburg K."/>
            <person name="Forbes L."/>
            <person name="Fu Q."/>
            <person name="Gubbala S."/>
            <person name="Hirani K."/>
            <person name="Jayaseelan J.C."/>
            <person name="Lara F."/>
            <person name="Munidasa M."/>
            <person name="Palculict T."/>
            <person name="Patil S."/>
            <person name="Pu L.-L."/>
            <person name="Saada N."/>
            <person name="Tang L."/>
            <person name="Weissenberger G."/>
            <person name="Zhu Y."/>
            <person name="Hemphill L."/>
            <person name="Shang Y."/>
            <person name="Youmans B."/>
            <person name="Ayvaz T."/>
            <person name="Ross M."/>
            <person name="Santibanez J."/>
            <person name="Aqrawi P."/>
            <person name="Gross S."/>
            <person name="Joshi V."/>
            <person name="Fowler G."/>
            <person name="Nazareth L."/>
            <person name="Reid J."/>
            <person name="Worley K."/>
            <person name="Petrosino J."/>
            <person name="Highlander S."/>
            <person name="Gibbs R."/>
        </authorList>
    </citation>
    <scope>NUCLEOTIDE SEQUENCE [LARGE SCALE GENOMIC DNA]</scope>
    <source>
        <strain evidence="1">ATCC 33861</strain>
    </source>
</reference>
<dbReference type="RefSeq" id="WP_002998053.1">
    <property type="nucleotide sequence ID" value="NZ_GL379771.1"/>
</dbReference>
<name>D7VI92_SPHSI</name>
<dbReference type="PANTHER" id="PTHR38471:SF2">
    <property type="entry name" value="FOUR HELIX BUNDLE PROTEIN"/>
    <property type="match status" value="1"/>
</dbReference>
<dbReference type="GO" id="GO:0005840">
    <property type="term" value="C:ribosome"/>
    <property type="evidence" value="ECO:0007669"/>
    <property type="project" value="UniProtKB-KW"/>
</dbReference>
<dbReference type="OrthoDB" id="9811959at2"/>
<dbReference type="HOGENOM" id="CLU_129874_0_6_10"/>
<dbReference type="STRING" id="525373.HMPREF0766_10711"/>
<dbReference type="NCBIfam" id="NF008911">
    <property type="entry name" value="PRK12275.1-2"/>
    <property type="match status" value="1"/>
</dbReference>
<dbReference type="eggNOG" id="COG0399">
    <property type="taxonomic scope" value="Bacteria"/>
</dbReference>
<dbReference type="EMBL" id="ACHA02000002">
    <property type="protein sequence ID" value="EFK59794.1"/>
    <property type="molecule type" value="Genomic_DNA"/>
</dbReference>
<accession>D7VI92</accession>
<protein>
    <submittedName>
        <fullName evidence="1">S23 ribosomal protein</fullName>
    </submittedName>
</protein>
<dbReference type="PANTHER" id="PTHR38471">
    <property type="entry name" value="FOUR HELIX BUNDLE PROTEIN"/>
    <property type="match status" value="1"/>
</dbReference>
<dbReference type="SUPFAM" id="SSF158446">
    <property type="entry name" value="IVS-encoded protein-like"/>
    <property type="match status" value="1"/>
</dbReference>
<evidence type="ECO:0000313" key="2">
    <source>
        <dbReference type="Proteomes" id="UP000006258"/>
    </source>
</evidence>
<keyword evidence="1" id="KW-0687">Ribonucleoprotein</keyword>
<gene>
    <name evidence="1" type="ORF">HMPREF0766_10711</name>
</gene>
<organism evidence="1 2">
    <name type="scientific">Sphingobacterium spiritivorum ATCC 33861</name>
    <dbReference type="NCBI Taxonomy" id="525373"/>
    <lineage>
        <taxon>Bacteria</taxon>
        <taxon>Pseudomonadati</taxon>
        <taxon>Bacteroidota</taxon>
        <taxon>Sphingobacteriia</taxon>
        <taxon>Sphingobacteriales</taxon>
        <taxon>Sphingobacteriaceae</taxon>
        <taxon>Sphingobacterium</taxon>
    </lineage>
</organism>
<comment type="caution">
    <text evidence="1">The sequence shown here is derived from an EMBL/GenBank/DDBJ whole genome shotgun (WGS) entry which is preliminary data.</text>
</comment>
<keyword evidence="2" id="KW-1185">Reference proteome</keyword>
<evidence type="ECO:0000313" key="1">
    <source>
        <dbReference type="EMBL" id="EFK59794.1"/>
    </source>
</evidence>
<dbReference type="InterPro" id="IPR036583">
    <property type="entry name" value="23S_rRNA_IVS_sf"/>
</dbReference>
<dbReference type="GeneID" id="95429051"/>
<dbReference type="NCBIfam" id="TIGR02436">
    <property type="entry name" value="four helix bundle protein"/>
    <property type="match status" value="1"/>
</dbReference>